<protein>
    <submittedName>
        <fullName evidence="1">Uncharacterized protein</fullName>
    </submittedName>
</protein>
<gene>
    <name evidence="1" type="ORF">MNBD_GAMMA21-1028</name>
</gene>
<dbReference type="EMBL" id="UOFR01000038">
    <property type="protein sequence ID" value="VAW96475.1"/>
    <property type="molecule type" value="Genomic_DNA"/>
</dbReference>
<organism evidence="1">
    <name type="scientific">hydrothermal vent metagenome</name>
    <dbReference type="NCBI Taxonomy" id="652676"/>
    <lineage>
        <taxon>unclassified sequences</taxon>
        <taxon>metagenomes</taxon>
        <taxon>ecological metagenomes</taxon>
    </lineage>
</organism>
<evidence type="ECO:0000313" key="1">
    <source>
        <dbReference type="EMBL" id="VAW96475.1"/>
    </source>
</evidence>
<proteinExistence type="predicted"/>
<reference evidence="1" key="1">
    <citation type="submission" date="2018-06" db="EMBL/GenBank/DDBJ databases">
        <authorList>
            <person name="Zhirakovskaya E."/>
        </authorList>
    </citation>
    <scope>NUCLEOTIDE SEQUENCE</scope>
</reference>
<accession>A0A3B0ZSF2</accession>
<sequence>MLISSVAEHLAPQQSGYAMNSPLLFGLLDGYSEDTYYEILDVNPANQFQLDYFSRVHCKLYLPGSGQQLLAMNPDEYDTQTKINRALVKNLQLYKNKKTHLNLIMLWDLPNYLDTRLLNELVQFLMPHAQDDVMLHIYIQTRESMPGLPGHYTFQGDNKIWVENNSTNSIPCPMYYKDALQKILSPFVVQKGVLLSNGLQEYLLKRQ</sequence>
<dbReference type="AlphaFoldDB" id="A0A3B0ZSF2"/>
<name>A0A3B0ZSF2_9ZZZZ</name>